<dbReference type="EMBL" id="JBHRYE010000013">
    <property type="protein sequence ID" value="MFC3671693.1"/>
    <property type="molecule type" value="Genomic_DNA"/>
</dbReference>
<reference evidence="4" key="1">
    <citation type="journal article" date="2019" name="Int. J. Syst. Evol. Microbiol.">
        <title>The Global Catalogue of Microorganisms (GCM) 10K type strain sequencing project: providing services to taxonomists for standard genome sequencing and annotation.</title>
        <authorList>
            <consortium name="The Broad Institute Genomics Platform"/>
            <consortium name="The Broad Institute Genome Sequencing Center for Infectious Disease"/>
            <person name="Wu L."/>
            <person name="Ma J."/>
        </authorList>
    </citation>
    <scope>NUCLEOTIDE SEQUENCE [LARGE SCALE GENOMIC DNA]</scope>
    <source>
        <strain evidence="4">KCTC 42224</strain>
    </source>
</reference>
<sequence>MRATLGLAAWGCVVALGGGSPARAADDAAPAARQADPSAGGTVDQWMAGLSAGVTRPDGGAAAPFGEARLTRRLGRGYVRAAITAYRSATTSHSPYPPSTYHVASVAGGGTFDGWIVEGQATLGRQRQGSASHAPAFAQGRNAAGAAPATTLFGFAGSVGRTLPLHGGWFLTPTLAAGYVQSRLALNQSGATQAMPAWSGAAHLRLDRRIGGPFERSVGAFVSARWTSNAAVSLQPNGGTGGAGGEMPGGGGAGGAGPGPALVASRVPDGWVELGVVANIGLSRRMWLDTFVTRSLGQVAGQSTAVGLGLRRTF</sequence>
<dbReference type="InterPro" id="IPR036709">
    <property type="entry name" value="Autotransporte_beta_dom_sf"/>
</dbReference>
<protein>
    <recommendedName>
        <fullName evidence="5">Autotransporter domain-containing protein</fullName>
    </recommendedName>
</protein>
<dbReference type="Gene3D" id="2.40.128.130">
    <property type="entry name" value="Autotransporter beta-domain"/>
    <property type="match status" value="1"/>
</dbReference>
<accession>A0ABV7V3M0</accession>
<evidence type="ECO:0000256" key="1">
    <source>
        <dbReference type="SAM" id="MobiDB-lite"/>
    </source>
</evidence>
<organism evidence="3 4">
    <name type="scientific">Novosphingobium pokkalii</name>
    <dbReference type="NCBI Taxonomy" id="1770194"/>
    <lineage>
        <taxon>Bacteria</taxon>
        <taxon>Pseudomonadati</taxon>
        <taxon>Pseudomonadota</taxon>
        <taxon>Alphaproteobacteria</taxon>
        <taxon>Sphingomonadales</taxon>
        <taxon>Sphingomonadaceae</taxon>
        <taxon>Novosphingobium</taxon>
    </lineage>
</organism>
<dbReference type="Proteomes" id="UP001595683">
    <property type="component" value="Unassembled WGS sequence"/>
</dbReference>
<evidence type="ECO:0000313" key="4">
    <source>
        <dbReference type="Proteomes" id="UP001595683"/>
    </source>
</evidence>
<feature type="region of interest" description="Disordered" evidence="1">
    <location>
        <begin position="235"/>
        <end position="257"/>
    </location>
</feature>
<dbReference type="SUPFAM" id="SSF103515">
    <property type="entry name" value="Autotransporter"/>
    <property type="match status" value="1"/>
</dbReference>
<feature type="chain" id="PRO_5046949226" description="Autotransporter domain-containing protein" evidence="2">
    <location>
        <begin position="25"/>
        <end position="314"/>
    </location>
</feature>
<evidence type="ECO:0000313" key="3">
    <source>
        <dbReference type="EMBL" id="MFC3671693.1"/>
    </source>
</evidence>
<gene>
    <name evidence="3" type="ORF">ACFOOT_09650</name>
</gene>
<feature type="compositionally biased region" description="Low complexity" evidence="1">
    <location>
        <begin position="23"/>
        <end position="40"/>
    </location>
</feature>
<proteinExistence type="predicted"/>
<feature type="signal peptide" evidence="2">
    <location>
        <begin position="1"/>
        <end position="24"/>
    </location>
</feature>
<evidence type="ECO:0000256" key="2">
    <source>
        <dbReference type="SAM" id="SignalP"/>
    </source>
</evidence>
<keyword evidence="2" id="KW-0732">Signal</keyword>
<comment type="caution">
    <text evidence="3">The sequence shown here is derived from an EMBL/GenBank/DDBJ whole genome shotgun (WGS) entry which is preliminary data.</text>
</comment>
<keyword evidence="4" id="KW-1185">Reference proteome</keyword>
<name>A0ABV7V3M0_9SPHN</name>
<feature type="region of interest" description="Disordered" evidence="1">
    <location>
        <begin position="23"/>
        <end position="44"/>
    </location>
</feature>
<evidence type="ECO:0008006" key="5">
    <source>
        <dbReference type="Google" id="ProtNLM"/>
    </source>
</evidence>
<dbReference type="RefSeq" id="WP_191324350.1">
    <property type="nucleotide sequence ID" value="NZ_BMZP01000008.1"/>
</dbReference>
<feature type="compositionally biased region" description="Gly residues" evidence="1">
    <location>
        <begin position="238"/>
        <end position="257"/>
    </location>
</feature>